<evidence type="ECO:0000259" key="1">
    <source>
        <dbReference type="Pfam" id="PF11977"/>
    </source>
</evidence>
<proteinExistence type="predicted"/>
<feature type="domain" description="RNase NYN" evidence="1">
    <location>
        <begin position="21"/>
        <end position="150"/>
    </location>
</feature>
<gene>
    <name evidence="2" type="ORF">QR680_000083</name>
</gene>
<dbReference type="AlphaFoldDB" id="A0AA39GU10"/>
<reference evidence="2" key="1">
    <citation type="submission" date="2023-06" db="EMBL/GenBank/DDBJ databases">
        <title>Genomic analysis of the entomopathogenic nematode Steinernema hermaphroditum.</title>
        <authorList>
            <person name="Schwarz E.M."/>
            <person name="Heppert J.K."/>
            <person name="Baniya A."/>
            <person name="Schwartz H.T."/>
            <person name="Tan C.-H."/>
            <person name="Antoshechkin I."/>
            <person name="Sternberg P.W."/>
            <person name="Goodrich-Blair H."/>
            <person name="Dillman A.R."/>
        </authorList>
    </citation>
    <scope>NUCLEOTIDE SEQUENCE</scope>
    <source>
        <strain evidence="2">PS9179</strain>
        <tissue evidence="2">Whole animal</tissue>
    </source>
</reference>
<keyword evidence="3" id="KW-1185">Reference proteome</keyword>
<name>A0AA39GU10_9BILA</name>
<accession>A0AA39GU10</accession>
<dbReference type="EMBL" id="JAUCMV010000005">
    <property type="protein sequence ID" value="KAK0393164.1"/>
    <property type="molecule type" value="Genomic_DNA"/>
</dbReference>
<dbReference type="InterPro" id="IPR021869">
    <property type="entry name" value="RNase_Zc3h12_NYN"/>
</dbReference>
<dbReference type="Gene3D" id="3.40.50.11980">
    <property type="match status" value="1"/>
</dbReference>
<evidence type="ECO:0000313" key="2">
    <source>
        <dbReference type="EMBL" id="KAK0393164.1"/>
    </source>
</evidence>
<comment type="caution">
    <text evidence="2">The sequence shown here is derived from an EMBL/GenBank/DDBJ whole genome shotgun (WGS) entry which is preliminary data.</text>
</comment>
<evidence type="ECO:0000313" key="3">
    <source>
        <dbReference type="Proteomes" id="UP001175271"/>
    </source>
</evidence>
<protein>
    <recommendedName>
        <fullName evidence="1">RNase NYN domain-containing protein</fullName>
    </recommendedName>
</protein>
<dbReference type="Proteomes" id="UP001175271">
    <property type="component" value="Unassembled WGS sequence"/>
</dbReference>
<sequence length="283" mass="33106">MPNYHYSEAAASWQGEAEKTKRIAVIDVMNFLHTSASKKDGHPSHYTLDAVDLVSFSLMLLRREFDVRAIVPRFTYHRIKNRFLLYALEQLGLLIFTGSAYDDLVVIRYASETGGFVISRDKYRDVLTYEVTDAEKYVILNRTVKPTINPFHQPEGQTFSLTENGDRIANFVAFLYAQKPEVIYANRDSPDYERCIYERERFTFSLMKMLRSELQVMFDIVEQVQGKSPRDRGIIEDRFLKESMKRFELFQTKKSAGQLYRERLMEKRRKEEEKEKSGAALAV</sequence>
<organism evidence="2 3">
    <name type="scientific">Steinernema hermaphroditum</name>
    <dbReference type="NCBI Taxonomy" id="289476"/>
    <lineage>
        <taxon>Eukaryota</taxon>
        <taxon>Metazoa</taxon>
        <taxon>Ecdysozoa</taxon>
        <taxon>Nematoda</taxon>
        <taxon>Chromadorea</taxon>
        <taxon>Rhabditida</taxon>
        <taxon>Tylenchina</taxon>
        <taxon>Panagrolaimomorpha</taxon>
        <taxon>Strongyloidoidea</taxon>
        <taxon>Steinernematidae</taxon>
        <taxon>Steinernema</taxon>
    </lineage>
</organism>
<dbReference type="Pfam" id="PF11977">
    <property type="entry name" value="RNase_Zc3h12a"/>
    <property type="match status" value="1"/>
</dbReference>